<proteinExistence type="predicted"/>
<evidence type="ECO:0000313" key="1">
    <source>
        <dbReference type="EMBL" id="CAL1355051.1"/>
    </source>
</evidence>
<dbReference type="AlphaFoldDB" id="A0AAV2CGU9"/>
<name>A0AAV2CGU9_9ROSI</name>
<keyword evidence="2" id="KW-1185">Reference proteome</keyword>
<dbReference type="Proteomes" id="UP001497516">
    <property type="component" value="Chromosome 1"/>
</dbReference>
<evidence type="ECO:0000313" key="2">
    <source>
        <dbReference type="Proteomes" id="UP001497516"/>
    </source>
</evidence>
<sequence>MELIQKELDDIKRRVMGLEGMKEEVSMILSILTNKEKAVEVKDGDVLRKDENLCQHTVKEHPVTSLTPYLRRTCMIKKILKNQNKITYTI</sequence>
<gene>
    <name evidence="1" type="ORF">LTRI10_LOCUS2830</name>
</gene>
<reference evidence="1 2" key="1">
    <citation type="submission" date="2024-04" db="EMBL/GenBank/DDBJ databases">
        <authorList>
            <person name="Fracassetti M."/>
        </authorList>
    </citation>
    <scope>NUCLEOTIDE SEQUENCE [LARGE SCALE GENOMIC DNA]</scope>
</reference>
<protein>
    <submittedName>
        <fullName evidence="1">Uncharacterized protein</fullName>
    </submittedName>
</protein>
<organism evidence="1 2">
    <name type="scientific">Linum trigynum</name>
    <dbReference type="NCBI Taxonomy" id="586398"/>
    <lineage>
        <taxon>Eukaryota</taxon>
        <taxon>Viridiplantae</taxon>
        <taxon>Streptophyta</taxon>
        <taxon>Embryophyta</taxon>
        <taxon>Tracheophyta</taxon>
        <taxon>Spermatophyta</taxon>
        <taxon>Magnoliopsida</taxon>
        <taxon>eudicotyledons</taxon>
        <taxon>Gunneridae</taxon>
        <taxon>Pentapetalae</taxon>
        <taxon>rosids</taxon>
        <taxon>fabids</taxon>
        <taxon>Malpighiales</taxon>
        <taxon>Linaceae</taxon>
        <taxon>Linum</taxon>
    </lineage>
</organism>
<dbReference type="EMBL" id="OZ034813">
    <property type="protein sequence ID" value="CAL1355051.1"/>
    <property type="molecule type" value="Genomic_DNA"/>
</dbReference>
<accession>A0AAV2CGU9</accession>